<reference evidence="1 2" key="1">
    <citation type="journal article" date="2012" name="Appl. Environ. Microbiol.">
        <title>Short-read sequencing for genomic analysis of the brown rot fungus Fibroporia radiculosa.</title>
        <authorList>
            <person name="Tang J.D."/>
            <person name="Perkins A.D."/>
            <person name="Sonstegard T.S."/>
            <person name="Schroeder S.G."/>
            <person name="Burgess S.C."/>
            <person name="Diehl S.V."/>
        </authorList>
    </citation>
    <scope>NUCLEOTIDE SEQUENCE [LARGE SCALE GENOMIC DNA]</scope>
    <source>
        <strain evidence="1 2">TFFH 294</strain>
    </source>
</reference>
<name>J4HZS7_9APHY</name>
<dbReference type="OrthoDB" id="2152248at2759"/>
<dbReference type="Proteomes" id="UP000006352">
    <property type="component" value="Unassembled WGS sequence"/>
</dbReference>
<evidence type="ECO:0000313" key="2">
    <source>
        <dbReference type="Proteomes" id="UP000006352"/>
    </source>
</evidence>
<protein>
    <recommendedName>
        <fullName evidence="3">Peptidase S9 prolyl oligopeptidase catalytic domain-containing protein</fullName>
    </recommendedName>
</protein>
<dbReference type="EMBL" id="HE797163">
    <property type="protein sequence ID" value="CCM04687.1"/>
    <property type="molecule type" value="Genomic_DNA"/>
</dbReference>
<evidence type="ECO:0000313" key="1">
    <source>
        <dbReference type="EMBL" id="CCM04687.1"/>
    </source>
</evidence>
<dbReference type="InParanoid" id="J4HZS7"/>
<dbReference type="Gene3D" id="3.40.50.1820">
    <property type="entry name" value="alpha/beta hydrolase"/>
    <property type="match status" value="1"/>
</dbReference>
<organism evidence="1 2">
    <name type="scientific">Fibroporia radiculosa</name>
    <dbReference type="NCBI Taxonomy" id="599839"/>
    <lineage>
        <taxon>Eukaryota</taxon>
        <taxon>Fungi</taxon>
        <taxon>Dikarya</taxon>
        <taxon>Basidiomycota</taxon>
        <taxon>Agaricomycotina</taxon>
        <taxon>Agaricomycetes</taxon>
        <taxon>Polyporales</taxon>
        <taxon>Fibroporiaceae</taxon>
        <taxon>Fibroporia</taxon>
    </lineage>
</organism>
<gene>
    <name evidence="1" type="ORF">FIBRA_06873</name>
</gene>
<sequence length="290" mass="31876">MVSKQVLAIGGINVNVFTSSEGSDPSVPVTVLFFLHGRKGSAEGVEWVPNATLEWVDKHRKISDQQAQELVVVTIDQRNHGTRVADLAANKGWDESPPSSRNDRHAIDLYCIFAGTAQDISFLIDWLPAYLYPSEERTISQWIVAGLSLGGHAAWYTLRNDPRVKIGIPIIAASDYVLLISERAKRDGVPFEPPYAPKVLLQQIQQTGAVNTPYDSTDAANPFLGKKILALSGADDTSVPWSASERFFERLVVGESGSKRAIVYPGVGHKCTPEMVEEMSQFVWKEALVV</sequence>
<dbReference type="STRING" id="599839.J4HZS7"/>
<dbReference type="RefSeq" id="XP_012183970.1">
    <property type="nucleotide sequence ID" value="XM_012328580.1"/>
</dbReference>
<dbReference type="PANTHER" id="PTHR47381">
    <property type="entry name" value="ALPHA/BETA-HYDROLASES SUPERFAMILY PROTEIN"/>
    <property type="match status" value="1"/>
</dbReference>
<evidence type="ECO:0008006" key="3">
    <source>
        <dbReference type="Google" id="ProtNLM"/>
    </source>
</evidence>
<dbReference type="InterPro" id="IPR029058">
    <property type="entry name" value="AB_hydrolase_fold"/>
</dbReference>
<proteinExistence type="predicted"/>
<dbReference type="PANTHER" id="PTHR47381:SF3">
    <property type="entry name" value="ALPHA_BETA-HYDROLASES SUPERFAMILY PROTEIN"/>
    <property type="match status" value="1"/>
</dbReference>
<keyword evidence="2" id="KW-1185">Reference proteome</keyword>
<accession>J4HZS7</accession>
<dbReference type="AlphaFoldDB" id="J4HZS7"/>
<dbReference type="GeneID" id="24099598"/>
<dbReference type="HOGENOM" id="CLU_048444_2_0_1"/>
<dbReference type="SUPFAM" id="SSF53474">
    <property type="entry name" value="alpha/beta-Hydrolases"/>
    <property type="match status" value="1"/>
</dbReference>